<reference evidence="5 6" key="1">
    <citation type="submission" date="2017-10" db="EMBL/GenBank/DDBJ databases">
        <title>Comparative genomics in systemic dimorphic fungi from Ajellomycetaceae.</title>
        <authorList>
            <person name="Munoz J.F."/>
            <person name="Mcewen J.G."/>
            <person name="Clay O.K."/>
            <person name="Cuomo C.A."/>
        </authorList>
    </citation>
    <scope>NUCLEOTIDE SEQUENCE [LARGE SCALE GENOMIC DNA]</scope>
    <source>
        <strain evidence="5 6">UAMH130</strain>
    </source>
</reference>
<keyword evidence="6" id="KW-1185">Reference proteome</keyword>
<dbReference type="InterPro" id="IPR050309">
    <property type="entry name" value="Type-B_Carboxylest/Lipase"/>
</dbReference>
<sequence length="548" mass="59744">MIGSSIFFYLTPFLLTTFFFPANAWPPQNHAEFPNVDLGYAVHAPTFLNITASGIKLGNYNNIRYAQPPTGNLRFRNPRTPPPRQHGIQNGVMDPSPDCVSSAHPYVPFPGLNGTHWGTEDCLYLNVRVPEGVKPGDKVPVIHQVSGSAYAFGSKDQFYTSMDSIGLFDGIKSPEENFIFVSHNYRLGLYGWTSSPFEDMDANVGLHDSIAAVEWTKKYIDRFGGDPDRITVFGQSAGATIITMMLTGNAGQGSLPFSKAIISSPAILPRRNVTIRRQEVYESVLEAANCTTLACLRAVPETELEAVNHHLITEVKGASGGGAFGPGIGFAPLVDGSYVPDAPQVLLDQGRFNKNVKSIISANTLNEGQGVSPDSNMPENFPAIVRLVFPGASDATVKKIQDLFPVKEGEPAEKLAWDWTTSVLFACPAESVARAYSKIGKARRYFLSAPPATHGFDMLYFLHVNSTLTPVSDSKVALQSQSYLRNFIASKSAELPSPPGTPDWPLYGSESNTLNIGEKGFEVVRDPWVEKGICKTLMEIILDEENEA</sequence>
<organism evidence="5 6">
    <name type="scientific">Blastomyces parvus</name>
    <dbReference type="NCBI Taxonomy" id="2060905"/>
    <lineage>
        <taxon>Eukaryota</taxon>
        <taxon>Fungi</taxon>
        <taxon>Dikarya</taxon>
        <taxon>Ascomycota</taxon>
        <taxon>Pezizomycotina</taxon>
        <taxon>Eurotiomycetes</taxon>
        <taxon>Eurotiomycetidae</taxon>
        <taxon>Onygenales</taxon>
        <taxon>Ajellomycetaceae</taxon>
        <taxon>Blastomyces</taxon>
    </lineage>
</organism>
<comment type="caution">
    <text evidence="5">The sequence shown here is derived from an EMBL/GenBank/DDBJ whole genome shotgun (WGS) entry which is preliminary data.</text>
</comment>
<dbReference type="Proteomes" id="UP000224080">
    <property type="component" value="Unassembled WGS sequence"/>
</dbReference>
<dbReference type="PANTHER" id="PTHR11559">
    <property type="entry name" value="CARBOXYLESTERASE"/>
    <property type="match status" value="1"/>
</dbReference>
<proteinExistence type="inferred from homology"/>
<evidence type="ECO:0000313" key="6">
    <source>
        <dbReference type="Proteomes" id="UP000224080"/>
    </source>
</evidence>
<keyword evidence="3" id="KW-0732">Signal</keyword>
<dbReference type="AlphaFoldDB" id="A0A2B7X8C4"/>
<dbReference type="Pfam" id="PF00135">
    <property type="entry name" value="COesterase"/>
    <property type="match status" value="1"/>
</dbReference>
<gene>
    <name evidence="5" type="ORF">GX51_03204</name>
</gene>
<dbReference type="InterPro" id="IPR029058">
    <property type="entry name" value="AB_hydrolase_fold"/>
</dbReference>
<comment type="similarity">
    <text evidence="1 3">Belongs to the type-B carboxylesterase/lipase family.</text>
</comment>
<dbReference type="PROSITE" id="PS00122">
    <property type="entry name" value="CARBOXYLESTERASE_B_1"/>
    <property type="match status" value="1"/>
</dbReference>
<evidence type="ECO:0000256" key="2">
    <source>
        <dbReference type="ARBA" id="ARBA00022801"/>
    </source>
</evidence>
<evidence type="ECO:0000256" key="3">
    <source>
        <dbReference type="RuleBase" id="RU361235"/>
    </source>
</evidence>
<dbReference type="InterPro" id="IPR019826">
    <property type="entry name" value="Carboxylesterase_B_AS"/>
</dbReference>
<dbReference type="InterPro" id="IPR002018">
    <property type="entry name" value="CarbesteraseB"/>
</dbReference>
<protein>
    <recommendedName>
        <fullName evidence="3">Carboxylic ester hydrolase</fullName>
        <ecNumber evidence="3">3.1.1.-</ecNumber>
    </recommendedName>
</protein>
<dbReference type="GO" id="GO:0016787">
    <property type="term" value="F:hydrolase activity"/>
    <property type="evidence" value="ECO:0007669"/>
    <property type="project" value="UniProtKB-KW"/>
</dbReference>
<feature type="domain" description="Carboxylesterase type B" evidence="4">
    <location>
        <begin position="57"/>
        <end position="519"/>
    </location>
</feature>
<name>A0A2B7X8C4_9EURO</name>
<evidence type="ECO:0000313" key="5">
    <source>
        <dbReference type="EMBL" id="PGH04908.1"/>
    </source>
</evidence>
<feature type="chain" id="PRO_5011833270" description="Carboxylic ester hydrolase" evidence="3">
    <location>
        <begin position="25"/>
        <end position="548"/>
    </location>
</feature>
<dbReference type="EC" id="3.1.1.-" evidence="3"/>
<evidence type="ECO:0000256" key="1">
    <source>
        <dbReference type="ARBA" id="ARBA00005964"/>
    </source>
</evidence>
<accession>A0A2B7X8C4</accession>
<evidence type="ECO:0000259" key="4">
    <source>
        <dbReference type="Pfam" id="PF00135"/>
    </source>
</evidence>
<dbReference type="EMBL" id="PDNC01000034">
    <property type="protein sequence ID" value="PGH04908.1"/>
    <property type="molecule type" value="Genomic_DNA"/>
</dbReference>
<dbReference type="OrthoDB" id="4186476at2759"/>
<dbReference type="SUPFAM" id="SSF53474">
    <property type="entry name" value="alpha/beta-Hydrolases"/>
    <property type="match status" value="1"/>
</dbReference>
<feature type="signal peptide" evidence="3">
    <location>
        <begin position="1"/>
        <end position="24"/>
    </location>
</feature>
<dbReference type="STRING" id="2060905.A0A2B7X8C4"/>
<keyword evidence="2 3" id="KW-0378">Hydrolase</keyword>
<dbReference type="Gene3D" id="3.40.50.1820">
    <property type="entry name" value="alpha/beta hydrolase"/>
    <property type="match status" value="1"/>
</dbReference>